<feature type="region of interest" description="Disordered" evidence="1">
    <location>
        <begin position="137"/>
        <end position="156"/>
    </location>
</feature>
<feature type="compositionally biased region" description="Pro residues" evidence="1">
    <location>
        <begin position="754"/>
        <end position="763"/>
    </location>
</feature>
<keyword evidence="3" id="KW-1185">Reference proteome</keyword>
<evidence type="ECO:0000313" key="3">
    <source>
        <dbReference type="Proteomes" id="UP000193719"/>
    </source>
</evidence>
<feature type="compositionally biased region" description="Low complexity" evidence="1">
    <location>
        <begin position="741"/>
        <end position="753"/>
    </location>
</feature>
<reference evidence="2 3" key="1">
    <citation type="submission" date="2016-08" db="EMBL/GenBank/DDBJ databases">
        <title>Genomes of anaerobic fungi encode conserved fungal cellulosomes for biomass hydrolysis.</title>
        <authorList>
            <consortium name="DOE Joint Genome Institute"/>
            <person name="Haitjema C.H."/>
            <person name="Gilmore S.P."/>
            <person name="Henske J.K."/>
            <person name="Solomon K.V."/>
            <person name="De Groot R."/>
            <person name="Kuo A."/>
            <person name="Mondo S.J."/>
            <person name="Salamov A.A."/>
            <person name="Labutti K."/>
            <person name="Zhao Z."/>
            <person name="Chiniquy J."/>
            <person name="Barry K."/>
            <person name="Brewer H.M."/>
            <person name="Purvine S.O."/>
            <person name="Wright A.T."/>
            <person name="Boxma B."/>
            <person name="Van Alen T."/>
            <person name="Hackstein J.H."/>
            <person name="Baker S.E."/>
            <person name="Grigoriev I.V."/>
            <person name="O'Malley M.A."/>
        </authorList>
    </citation>
    <scope>NUCLEOTIDE SEQUENCE [LARGE SCALE GENOMIC DNA]</scope>
    <source>
        <strain evidence="3">finn</strain>
    </source>
</reference>
<feature type="compositionally biased region" description="Basic and acidic residues" evidence="1">
    <location>
        <begin position="230"/>
        <end position="242"/>
    </location>
</feature>
<dbReference type="Proteomes" id="UP000193719">
    <property type="component" value="Unassembled WGS sequence"/>
</dbReference>
<feature type="region of interest" description="Disordered" evidence="1">
    <location>
        <begin position="179"/>
        <end position="242"/>
    </location>
</feature>
<feature type="compositionally biased region" description="Low complexity" evidence="1">
    <location>
        <begin position="208"/>
        <end position="222"/>
    </location>
</feature>
<reference evidence="2 3" key="2">
    <citation type="submission" date="2016-08" db="EMBL/GenBank/DDBJ databases">
        <title>Pervasive Adenine N6-methylation of Active Genes in Fungi.</title>
        <authorList>
            <consortium name="DOE Joint Genome Institute"/>
            <person name="Mondo S.J."/>
            <person name="Dannebaum R.O."/>
            <person name="Kuo R.C."/>
            <person name="Labutti K."/>
            <person name="Haridas S."/>
            <person name="Kuo A."/>
            <person name="Salamov A."/>
            <person name="Ahrendt S.R."/>
            <person name="Lipzen A."/>
            <person name="Sullivan W."/>
            <person name="Andreopoulos W.B."/>
            <person name="Clum A."/>
            <person name="Lindquist E."/>
            <person name="Daum C."/>
            <person name="Ramamoorthy G.K."/>
            <person name="Gryganskyi A."/>
            <person name="Culley D."/>
            <person name="Magnuson J.K."/>
            <person name="James T.Y."/>
            <person name="O'Malley M.A."/>
            <person name="Stajich J.E."/>
            <person name="Spatafora J.W."/>
            <person name="Visel A."/>
            <person name="Grigoriev I.V."/>
        </authorList>
    </citation>
    <scope>NUCLEOTIDE SEQUENCE [LARGE SCALE GENOMIC DNA]</scope>
    <source>
        <strain evidence="3">finn</strain>
    </source>
</reference>
<dbReference type="OrthoDB" id="10565514at2759"/>
<evidence type="ECO:0000313" key="2">
    <source>
        <dbReference type="EMBL" id="ORX48182.1"/>
    </source>
</evidence>
<feature type="compositionally biased region" description="Basic residues" evidence="1">
    <location>
        <begin position="626"/>
        <end position="639"/>
    </location>
</feature>
<feature type="region of interest" description="Disordered" evidence="1">
    <location>
        <begin position="741"/>
        <end position="768"/>
    </location>
</feature>
<feature type="region of interest" description="Disordered" evidence="1">
    <location>
        <begin position="620"/>
        <end position="640"/>
    </location>
</feature>
<sequence length="932" mass="107875">MIIKNLDSSLNVISELPQSCTSINDILNSPATVNLTRRNSKIKTIFIDHIKDKIQRRRSSISIPMIKNEKRKSDISNENERLKSDEYHGYEIFNSDDSHSMTKSEIVNKISKHNYEETNELYDDTLKRHFVENSDDSYNGSIHNQDSEFSPESTNMETINEESYDSLSASHQNLHKNNLEKISSKSKLNESTNLDEETHKCSDDNDNESLSSESSSISIDESTNSEEDDNKSAIEDENNKNDCVREQKTFNHKHLFEDSEVLLDNDNDNGSKMSHISSIEDTDSLIICNNNINDMKLMKSEYFDVIENDDERNDDESNCETIEIINYEKDENKHENEILNSNEIYYSINIPLNNEDIIQNNSKNNKKNKNEILKNYLTNEEIISKVSNTEKIELKRKKFSTVGPRSSIKIILDDEIESNLKDAMSTTNLNGENDPSEFLNKKLENNERNINVSEKSLSKIFKNDQNNVFESNMAFINQKFDSNIKDLNEDVKYYNSNYSIFYDKMENGKENMNNEFKEMENINESNEEFFDSNEDVKTDKNTNSNSEIVEKLFIPLKGGSESDETVDVNKIKNEMIEEKSDETNKHHNDVITTQHTEKELNNEMNEEERKYENVELSINKIDNSNHKRKPSKRNSKRVPRCISKSSAAVLSMLQFDLENVDVDKVNDNDLDNLISKTHKREESNLSDNCQDILNQKPTLMNLNTEFFSCEDNTFNNSGSNIKEKEPKLDVIDSQSNISLNKNNSSLQQTIPKSPAKPAPPPPSYNKIKTKSSSLVEVSITDIYENESENQIKTISEEIRERLEYKRKKNHLPDDINKMTYKEMLKEKKAIKQELVLLKSMYTNNHSNNSTSSQCNHNDFINNPLKNVVSSTLETNNSLNGKPPLNYDYNNNVISKKLQKDDIKFMKELYQKYAEIKFMIAKQVNKIHFLCFI</sequence>
<evidence type="ECO:0000256" key="1">
    <source>
        <dbReference type="SAM" id="MobiDB-lite"/>
    </source>
</evidence>
<dbReference type="STRING" id="1754191.A0A1Y1V6U7"/>
<proteinExistence type="predicted"/>
<gene>
    <name evidence="2" type="ORF">BCR36DRAFT_294074</name>
</gene>
<dbReference type="EMBL" id="MCFH01000028">
    <property type="protein sequence ID" value="ORX48182.1"/>
    <property type="molecule type" value="Genomic_DNA"/>
</dbReference>
<dbReference type="AlphaFoldDB" id="A0A1Y1V6U7"/>
<protein>
    <submittedName>
        <fullName evidence="2">Uncharacterized protein</fullName>
    </submittedName>
</protein>
<name>A0A1Y1V6U7_9FUNG</name>
<comment type="caution">
    <text evidence="2">The sequence shown here is derived from an EMBL/GenBank/DDBJ whole genome shotgun (WGS) entry which is preliminary data.</text>
</comment>
<accession>A0A1Y1V6U7</accession>
<organism evidence="2 3">
    <name type="scientific">Piromyces finnis</name>
    <dbReference type="NCBI Taxonomy" id="1754191"/>
    <lineage>
        <taxon>Eukaryota</taxon>
        <taxon>Fungi</taxon>
        <taxon>Fungi incertae sedis</taxon>
        <taxon>Chytridiomycota</taxon>
        <taxon>Chytridiomycota incertae sedis</taxon>
        <taxon>Neocallimastigomycetes</taxon>
        <taxon>Neocallimastigales</taxon>
        <taxon>Neocallimastigaceae</taxon>
        <taxon>Piromyces</taxon>
    </lineage>
</organism>